<sequence>MPLRTYSTNMMKKLAFCLTLILCFYSNLSVAQNARPQEPKAPFEYSVENVVFINSEADSIKLAGTLTLPKDIKNPPVAILISGSGPQNRDEEVKQFNHKPFLVLSNHLTNNGIAVLRYDDRGIAESEGSFKDATSFDFASDVNAAIQFLKARNDIDANKIGLIGHSEGGLIAPIVASKNKDVAFVVLLAGTGVDGGKILQTQSRKMMELRGAQKMMLDENEKLTTIIYDAIKQYKNTDTIKSKITKGLNDFKAQNPMSMVSPSITPVLIEQQFKILESKWLLEFIRIEPKPYLEKTTCPILVLNGTKDVQVLPEVNLPEIEKALSASGNTDVTIKELENLNHLFQTAETGNVDEYKTIEETFAPSALQLIADWINERF</sequence>
<dbReference type="InterPro" id="IPR029058">
    <property type="entry name" value="AB_hydrolase_fold"/>
</dbReference>
<dbReference type="EMBL" id="FOFN01000003">
    <property type="protein sequence ID" value="SEQ71327.1"/>
    <property type="molecule type" value="Genomic_DNA"/>
</dbReference>
<dbReference type="Proteomes" id="UP000198999">
    <property type="component" value="Unassembled WGS sequence"/>
</dbReference>
<accession>A0A1H9I9T3</accession>
<keyword evidence="1" id="KW-0378">Hydrolase</keyword>
<name>A0A1H9I9T3_9FLAO</name>
<feature type="domain" description="Serine aminopeptidase S33" evidence="3">
    <location>
        <begin position="104"/>
        <end position="207"/>
    </location>
</feature>
<evidence type="ECO:0000313" key="5">
    <source>
        <dbReference type="Proteomes" id="UP000198999"/>
    </source>
</evidence>
<evidence type="ECO:0000256" key="1">
    <source>
        <dbReference type="ARBA" id="ARBA00022801"/>
    </source>
</evidence>
<dbReference type="PROSITE" id="PS00708">
    <property type="entry name" value="PRO_ENDOPEP_SER"/>
    <property type="match status" value="1"/>
</dbReference>
<feature type="chain" id="PRO_5011497659" description="Serine aminopeptidase S33 domain-containing protein" evidence="2">
    <location>
        <begin position="32"/>
        <end position="378"/>
    </location>
</feature>
<dbReference type="InterPro" id="IPR002471">
    <property type="entry name" value="Pept_S9_AS"/>
</dbReference>
<dbReference type="PANTHER" id="PTHR43265:SF1">
    <property type="entry name" value="ESTERASE ESTD"/>
    <property type="match status" value="1"/>
</dbReference>
<dbReference type="InterPro" id="IPR053145">
    <property type="entry name" value="AB_hydrolase_Est10"/>
</dbReference>
<dbReference type="GO" id="GO:0052689">
    <property type="term" value="F:carboxylic ester hydrolase activity"/>
    <property type="evidence" value="ECO:0007669"/>
    <property type="project" value="TreeGrafter"/>
</dbReference>
<gene>
    <name evidence="4" type="ORF">SAMN05421824_2112</name>
</gene>
<dbReference type="InterPro" id="IPR022742">
    <property type="entry name" value="Hydrolase_4"/>
</dbReference>
<feature type="signal peptide" evidence="2">
    <location>
        <begin position="1"/>
        <end position="31"/>
    </location>
</feature>
<keyword evidence="5" id="KW-1185">Reference proteome</keyword>
<reference evidence="4 5" key="1">
    <citation type="submission" date="2016-10" db="EMBL/GenBank/DDBJ databases">
        <authorList>
            <person name="de Groot N.N."/>
        </authorList>
    </citation>
    <scope>NUCLEOTIDE SEQUENCE [LARGE SCALE GENOMIC DNA]</scope>
    <source>
        <strain evidence="4 5">DSM 21035</strain>
    </source>
</reference>
<dbReference type="AlphaFoldDB" id="A0A1H9I9T3"/>
<organism evidence="4 5">
    <name type="scientific">Hyunsoonleella jejuensis</name>
    <dbReference type="NCBI Taxonomy" id="419940"/>
    <lineage>
        <taxon>Bacteria</taxon>
        <taxon>Pseudomonadati</taxon>
        <taxon>Bacteroidota</taxon>
        <taxon>Flavobacteriia</taxon>
        <taxon>Flavobacteriales</taxon>
        <taxon>Flavobacteriaceae</taxon>
    </lineage>
</organism>
<dbReference type="STRING" id="419940.SAMN05421824_2112"/>
<proteinExistence type="predicted"/>
<dbReference type="PANTHER" id="PTHR43265">
    <property type="entry name" value="ESTERASE ESTD"/>
    <property type="match status" value="1"/>
</dbReference>
<dbReference type="OrthoDB" id="9809549at2"/>
<evidence type="ECO:0000259" key="3">
    <source>
        <dbReference type="Pfam" id="PF12146"/>
    </source>
</evidence>
<dbReference type="Pfam" id="PF12146">
    <property type="entry name" value="Hydrolase_4"/>
    <property type="match status" value="1"/>
</dbReference>
<dbReference type="GO" id="GO:0004252">
    <property type="term" value="F:serine-type endopeptidase activity"/>
    <property type="evidence" value="ECO:0007669"/>
    <property type="project" value="InterPro"/>
</dbReference>
<keyword evidence="2" id="KW-0732">Signal</keyword>
<dbReference type="Gene3D" id="3.40.50.1820">
    <property type="entry name" value="alpha/beta hydrolase"/>
    <property type="match status" value="1"/>
</dbReference>
<protein>
    <recommendedName>
        <fullName evidence="3">Serine aminopeptidase S33 domain-containing protein</fullName>
    </recommendedName>
</protein>
<evidence type="ECO:0000313" key="4">
    <source>
        <dbReference type="EMBL" id="SEQ71327.1"/>
    </source>
</evidence>
<dbReference type="SUPFAM" id="SSF53474">
    <property type="entry name" value="alpha/beta-Hydrolases"/>
    <property type="match status" value="1"/>
</dbReference>
<dbReference type="GO" id="GO:0006508">
    <property type="term" value="P:proteolysis"/>
    <property type="evidence" value="ECO:0007669"/>
    <property type="project" value="InterPro"/>
</dbReference>
<evidence type="ECO:0000256" key="2">
    <source>
        <dbReference type="SAM" id="SignalP"/>
    </source>
</evidence>